<dbReference type="Gene3D" id="3.10.490.20">
    <property type="match status" value="1"/>
</dbReference>
<keyword evidence="10" id="KW-0243">Dynein</keyword>
<keyword evidence="9" id="KW-0282">Flagellum</keyword>
<dbReference type="InterPro" id="IPR027417">
    <property type="entry name" value="P-loop_NTPase"/>
</dbReference>
<evidence type="ECO:0000313" key="18">
    <source>
        <dbReference type="EMBL" id="KAJ8915122.1"/>
    </source>
</evidence>
<dbReference type="InterPro" id="IPR004273">
    <property type="entry name" value="Dynein_heavy_D6_P-loop"/>
</dbReference>
<dbReference type="Proteomes" id="UP001159042">
    <property type="component" value="Unassembled WGS sequence"/>
</dbReference>
<keyword evidence="12" id="KW-0969">Cilium</keyword>
<keyword evidence="15" id="KW-0966">Cell projection</keyword>
<dbReference type="InterPro" id="IPR043157">
    <property type="entry name" value="Dynein_AAA1S"/>
</dbReference>
<dbReference type="GO" id="GO:0007018">
    <property type="term" value="P:microtubule-based movement"/>
    <property type="evidence" value="ECO:0007669"/>
    <property type="project" value="InterPro"/>
</dbReference>
<dbReference type="GO" id="GO:0008569">
    <property type="term" value="F:minus-end-directed microtubule motor activity"/>
    <property type="evidence" value="ECO:0007669"/>
    <property type="project" value="InterPro"/>
</dbReference>
<dbReference type="Pfam" id="PF08393">
    <property type="entry name" value="DHC_N2"/>
    <property type="match status" value="1"/>
</dbReference>
<dbReference type="PANTHER" id="PTHR22878">
    <property type="entry name" value="DYNEIN HEAVY CHAIN 6, AXONEMAL-LIKE-RELATED"/>
    <property type="match status" value="1"/>
</dbReference>
<keyword evidence="13" id="KW-0505">Motor protein</keyword>
<dbReference type="FunFam" id="3.40.50.300:FF:000044">
    <property type="entry name" value="Dynein heavy chain 5, axonemal"/>
    <property type="match status" value="1"/>
</dbReference>
<evidence type="ECO:0000256" key="14">
    <source>
        <dbReference type="ARBA" id="ARBA00023212"/>
    </source>
</evidence>
<comment type="subcellular location">
    <subcellularLocation>
        <location evidence="1">Cell projection</location>
        <location evidence="1">Cilium</location>
        <location evidence="1">Flagellum</location>
    </subcellularLocation>
    <subcellularLocation>
        <location evidence="2">Cytoplasm</location>
        <location evidence="2">Cytoskeleton</location>
        <location evidence="2">Cilium axoneme</location>
    </subcellularLocation>
</comment>
<dbReference type="GO" id="GO:0031514">
    <property type="term" value="C:motile cilium"/>
    <property type="evidence" value="ECO:0007669"/>
    <property type="project" value="UniProtKB-SubCell"/>
</dbReference>
<dbReference type="InterPro" id="IPR035706">
    <property type="entry name" value="AAA_9"/>
</dbReference>
<feature type="domain" description="AAA+ ATPase" evidence="17">
    <location>
        <begin position="2056"/>
        <end position="2209"/>
    </location>
</feature>
<dbReference type="GO" id="GO:0005524">
    <property type="term" value="F:ATP binding"/>
    <property type="evidence" value="ECO:0007669"/>
    <property type="project" value="UniProtKB-KW"/>
</dbReference>
<dbReference type="Gene3D" id="1.20.140.100">
    <property type="entry name" value="Dynein heavy chain, N-terminal domain 2"/>
    <property type="match status" value="1"/>
</dbReference>
<dbReference type="Gene3D" id="1.20.920.20">
    <property type="match status" value="2"/>
</dbReference>
<evidence type="ECO:0000256" key="3">
    <source>
        <dbReference type="ARBA" id="ARBA00008887"/>
    </source>
</evidence>
<dbReference type="Gene3D" id="1.10.472.130">
    <property type="match status" value="1"/>
</dbReference>
<dbReference type="Pfam" id="PF12780">
    <property type="entry name" value="AAA_8"/>
    <property type="match status" value="1"/>
</dbReference>
<keyword evidence="4" id="KW-0963">Cytoplasm</keyword>
<dbReference type="Gene3D" id="1.10.287.2620">
    <property type="match status" value="1"/>
</dbReference>
<dbReference type="SUPFAM" id="SSF52540">
    <property type="entry name" value="P-loop containing nucleoside triphosphate hydrolases"/>
    <property type="match status" value="4"/>
</dbReference>
<feature type="coiled-coil region" evidence="16">
    <location>
        <begin position="822"/>
        <end position="859"/>
    </location>
</feature>
<dbReference type="FunFam" id="1.10.8.710:FF:000004">
    <property type="entry name" value="Dynein axonemal heavy chain 6"/>
    <property type="match status" value="1"/>
</dbReference>
<evidence type="ECO:0000256" key="4">
    <source>
        <dbReference type="ARBA" id="ARBA00022490"/>
    </source>
</evidence>
<evidence type="ECO:0000256" key="8">
    <source>
        <dbReference type="ARBA" id="ARBA00022840"/>
    </source>
</evidence>
<keyword evidence="5" id="KW-0493">Microtubule</keyword>
<accession>A0AAV8VLE9</accession>
<comment type="caution">
    <text evidence="18">The sequence shown here is derived from an EMBL/GenBank/DDBJ whole genome shotgun (WGS) entry which is preliminary data.</text>
</comment>
<dbReference type="InterPro" id="IPR042219">
    <property type="entry name" value="AAA_lid_11_sf"/>
</dbReference>
<dbReference type="FunFam" id="3.40.50.300:FF:000223">
    <property type="entry name" value="Dynein heavy chain 3, axonemal"/>
    <property type="match status" value="1"/>
</dbReference>
<dbReference type="FunFam" id="3.20.180.20:FF:000003">
    <property type="entry name" value="Dynein heavy chain 12, axonemal"/>
    <property type="match status" value="1"/>
</dbReference>
<dbReference type="InterPro" id="IPR041228">
    <property type="entry name" value="Dynein_C"/>
</dbReference>
<dbReference type="Gene3D" id="1.20.920.30">
    <property type="match status" value="1"/>
</dbReference>
<dbReference type="Gene3D" id="3.20.180.20">
    <property type="entry name" value="Dynein heavy chain, N-terminal domain 2"/>
    <property type="match status" value="1"/>
</dbReference>
<dbReference type="Pfam" id="PF17857">
    <property type="entry name" value="AAA_lid_1"/>
    <property type="match status" value="1"/>
</dbReference>
<dbReference type="Gene3D" id="1.20.58.1120">
    <property type="match status" value="1"/>
</dbReference>
<keyword evidence="8" id="KW-0067">ATP-binding</keyword>
<dbReference type="Gene3D" id="6.10.140.1060">
    <property type="match status" value="1"/>
</dbReference>
<dbReference type="InterPro" id="IPR024317">
    <property type="entry name" value="Dynein_heavy_chain_D4_dom"/>
</dbReference>
<evidence type="ECO:0000256" key="7">
    <source>
        <dbReference type="ARBA" id="ARBA00022741"/>
    </source>
</evidence>
<dbReference type="Pfam" id="PF12781">
    <property type="entry name" value="AAA_9"/>
    <property type="match status" value="1"/>
</dbReference>
<reference evidence="18 19" key="1">
    <citation type="journal article" date="2023" name="Insect Mol. Biol.">
        <title>Genome sequencing provides insights into the evolution of gene families encoding plant cell wall-degrading enzymes in longhorned beetles.</title>
        <authorList>
            <person name="Shin N.R."/>
            <person name="Okamura Y."/>
            <person name="Kirsch R."/>
            <person name="Pauchet Y."/>
        </authorList>
    </citation>
    <scope>NUCLEOTIDE SEQUENCE [LARGE SCALE GENOMIC DNA]</scope>
    <source>
        <strain evidence="18">EAD_L_NR</strain>
    </source>
</reference>
<dbReference type="PANTHER" id="PTHR22878:SF71">
    <property type="entry name" value="DYNEIN, AXONEMAL, HEAVY CHAIN 3"/>
    <property type="match status" value="1"/>
</dbReference>
<dbReference type="InterPro" id="IPR035699">
    <property type="entry name" value="AAA_6"/>
</dbReference>
<evidence type="ECO:0000313" key="19">
    <source>
        <dbReference type="Proteomes" id="UP001159042"/>
    </source>
</evidence>
<dbReference type="Pfam" id="PF12777">
    <property type="entry name" value="MT"/>
    <property type="match status" value="1"/>
</dbReference>
<evidence type="ECO:0000256" key="13">
    <source>
        <dbReference type="ARBA" id="ARBA00023175"/>
    </source>
</evidence>
<dbReference type="FunFam" id="1.20.58.1120:FF:000001">
    <property type="entry name" value="dynein heavy chain 2, axonemal"/>
    <property type="match status" value="1"/>
</dbReference>
<comment type="similarity">
    <text evidence="3">Belongs to the dynein heavy chain family.</text>
</comment>
<dbReference type="FunFam" id="1.20.920.20:FF:000006">
    <property type="entry name" value="Dynein, axonemal, heavy chain 6"/>
    <property type="match status" value="1"/>
</dbReference>
<keyword evidence="7" id="KW-0547">Nucleotide-binding</keyword>
<dbReference type="FunFam" id="1.20.920.30:FF:000002">
    <property type="entry name" value="Dynein axonemal heavy chain 3"/>
    <property type="match status" value="1"/>
</dbReference>
<keyword evidence="14" id="KW-0206">Cytoskeleton</keyword>
<dbReference type="GO" id="GO:0045505">
    <property type="term" value="F:dynein intermediate chain binding"/>
    <property type="evidence" value="ECO:0007669"/>
    <property type="project" value="InterPro"/>
</dbReference>
<dbReference type="Gene3D" id="1.10.8.710">
    <property type="match status" value="1"/>
</dbReference>
<dbReference type="InterPro" id="IPR024743">
    <property type="entry name" value="Dynein_HC_stalk"/>
</dbReference>
<evidence type="ECO:0000256" key="12">
    <source>
        <dbReference type="ARBA" id="ARBA00023069"/>
    </source>
</evidence>
<dbReference type="Pfam" id="PF17852">
    <property type="entry name" value="Dynein_AAA_lid"/>
    <property type="match status" value="1"/>
</dbReference>
<dbReference type="FunFam" id="3.40.50.300:FF:002141">
    <property type="entry name" value="Dynein heavy chain"/>
    <property type="match status" value="1"/>
</dbReference>
<dbReference type="FunFam" id="1.20.1270.280:FF:000001">
    <property type="entry name" value="dynein heavy chain 7, axonemal"/>
    <property type="match status" value="1"/>
</dbReference>
<dbReference type="GO" id="GO:0051959">
    <property type="term" value="F:dynein light intermediate chain binding"/>
    <property type="evidence" value="ECO:0007669"/>
    <property type="project" value="InterPro"/>
</dbReference>
<evidence type="ECO:0000256" key="10">
    <source>
        <dbReference type="ARBA" id="ARBA00023017"/>
    </source>
</evidence>
<dbReference type="Pfam" id="PF03028">
    <property type="entry name" value="Dynein_heavy"/>
    <property type="match status" value="1"/>
</dbReference>
<evidence type="ECO:0000256" key="15">
    <source>
        <dbReference type="ARBA" id="ARBA00023273"/>
    </source>
</evidence>
<evidence type="ECO:0000256" key="11">
    <source>
        <dbReference type="ARBA" id="ARBA00023054"/>
    </source>
</evidence>
<keyword evidence="6" id="KW-0677">Repeat</keyword>
<evidence type="ECO:0000256" key="6">
    <source>
        <dbReference type="ARBA" id="ARBA00022737"/>
    </source>
</evidence>
<evidence type="ECO:0000256" key="1">
    <source>
        <dbReference type="ARBA" id="ARBA00004230"/>
    </source>
</evidence>
<dbReference type="InterPro" id="IPR042228">
    <property type="entry name" value="Dynein_linker_3"/>
</dbReference>
<dbReference type="InterPro" id="IPR043160">
    <property type="entry name" value="Dynein_C_barrel"/>
</dbReference>
<keyword evidence="19" id="KW-1185">Reference proteome</keyword>
<dbReference type="GO" id="GO:0005858">
    <property type="term" value="C:axonemal dynein complex"/>
    <property type="evidence" value="ECO:0007669"/>
    <property type="project" value="UniProtKB-ARBA"/>
</dbReference>
<dbReference type="Gene3D" id="1.10.8.1220">
    <property type="match status" value="1"/>
</dbReference>
<dbReference type="CDD" id="cd00009">
    <property type="entry name" value="AAA"/>
    <property type="match status" value="1"/>
</dbReference>
<dbReference type="EMBL" id="JANEYG010000057">
    <property type="protein sequence ID" value="KAJ8915122.1"/>
    <property type="molecule type" value="Genomic_DNA"/>
</dbReference>
<dbReference type="Gene3D" id="1.20.1270.280">
    <property type="match status" value="1"/>
</dbReference>
<dbReference type="Pfam" id="PF12775">
    <property type="entry name" value="AAA_7"/>
    <property type="match status" value="1"/>
</dbReference>
<dbReference type="InterPro" id="IPR041658">
    <property type="entry name" value="AAA_lid_11"/>
</dbReference>
<dbReference type="InterPro" id="IPR003593">
    <property type="entry name" value="AAA+_ATPase"/>
</dbReference>
<keyword evidence="11 16" id="KW-0175">Coiled coil</keyword>
<dbReference type="FunFam" id="3.40.50.300:FF:001328">
    <property type="entry name" value="Dynein heavy chain 6, axonemal"/>
    <property type="match status" value="1"/>
</dbReference>
<sequence>MDPSSTSKKTKYGPRIDCAPPWLPEVWTEWESGPSDVFKKVDRFEYPPLFVKRSWTKGVPQKEAEMYWKPSETIGSSFTPSAKNLRIQDLYKRKQKKRFNPLSEDGKLQYPPKKTKKELLEQSRKEQLLEKEKMVEEPLFVNIEELLNGEYWRKRKEREELRRKTRKMHSKMELLKWEGFPDESKKLKKLQAILPQSPEQQKSYLYKECHKEMNKFIREEDIDRMIYYMTEASLKFFQDFQLVTTGMDQRHVPPYNYELIQRSKQLIPSKYRQLRSYDKFISKDEKFVLKLYCIFIRKHLLTYILHDPMEWKRLGFRSFPADYPIMLVRAPVPWHTQYCLSTQYMEKHYYNGNIIIRKIRDLWFEKYKDMLILPIDRLEQEKVFPLQPAFFEQQVKLICDESREVLEKEWLPSCADIFLEYRQQWKQYIPVKPVDSVEIIQRFFACANMLLSMQLRSLVMRSLRHFAELILKFKQGNDYGDEYHDLALINLPILTMTVTPHVGTDKLTLTPPLEEIQEMLYRCFNKILDVNKNILRVENIMFPEFSDRETYLYPVDKSEEPVKDILDSVAKALSTNFIGPSKYLVMYERYYYILNGTAEKELMDFFNLEPFPFLKDFAKKIHMYEELKEEMMGLRCHIPLNLICLDCTELNEVLITIVDNLRSYIVNYYITENHNHNRRQVPKPVLVPSQLICDTFDDMSQKVSVSPDTVAELVELQNYVVECRDVTMYNLKELIRKTAEYVMFLMEHAHLSIEDINLNCRVFIWPKDMESVVELAIQRLNMKRDQAETALKNRRIQFDSRLKKHEKMLVAFKKKDPAILTMEEMEENVGIVENLVTRLEEDKAEAEQINEEEQLLDIDPSPFMNLYKMLAVVEPYDKLWHTVYDFHVKYDEWYYGPFADLDADEVTEYVENIWRTLYKLAKTLSDNPGAKRIAEMVRAKVEKFRQFLPVLQTVCNKGLQKRHWDMISEIVGVQLVITEDSTLNDMIEAGLPKFSTQLEEISGAATKEYALQKNLAKMKDEWVDIKFECIPYRDTGVNILTAVDDIQVMMDDHILKAQTMRGSPLRQSLRSGDASVGGEADFHAGHLGACQATWMYLEPIFSSEDIMRQMPTEARNFKMVDRVWRAVQNHTMKDTHVIAATEYKNMLSLLKENNRLLDEIQKGLNDYLEKKRLFFPRFFFLSNDELLEILSETKDPLRVQPHLKKCFEGIHQLDFTYDEEVIGMISAEKEVVPFSGKIVPADAKGMVEKWLVQVEAIMIQSLKDVTSDSIKNYPTVDRPTWILQWPGQVVQCVDCVQWTTEVTNAIFQGTLAEQEALCTEQIEQSVKMVQGKLKPNNQVTVEALIVIDVHGRDIVKKLKELDISSIADFNWISQLRYYWDSFAVRVSMITTDVMYGFEYLGNTGRLVATPLTDRCYRTLMGALKLNLGGAPEGPAGTGKTETCKDLAKAVAKKCVVFNCSDGLDYKALGKFFKGLAQAGAWACFDEFNRIELEVLSVVAQQILSIQTAVAAKLKKFVFEGTEITLDPTCTCFITMNPGYAGRQELPDNLKVLFRTVAMMVPDYAMIGEISLYSYGFVKAHSLAQKIVHTYKLCSEQLSSQNHYDYGMRAVKSVLLAAGALRRAYPDSAEDQLVLRAIIDVNLPKFLAQDVPLFEGIFSDLFPGVKLPVFERAELIQCLIDEIKKRNLQPTPWFVEKCMQVYEMILVRHGLMIVGKPMGGKTCAYQSLGDGLGRLSQKRNAKLVEHNVIYKIINPKAISMGQLYGQFDPASHEWSDGVLATTFREFANSTTMDRKWILFDGPVDAVWIENMNTVLDDNKKLCLMSGEIIQMSNQMNLIFEPADLEQASPATVSRCGMIYMEPALLGWRPLMDSYMTTLEKYLLPEQRELLAECIEWLVPACLEYINAKCKKFVETSDIHLFHSFTRLFTCMLREENQVSTVWLQNVFIFCIAWGLGSTLSAEGQRKFDGFYRKILNGDNKHYPKSKSFKLTKSQIFPERSIIFDWIYDKKNNGSWISWVDTVDKAQQIPPTANASELIIQTNQSCCQRFFLKTCLTNEIPILFVGPTGTGKTAVVLDHLLNLPKEKFLPNVINFSARTTSSMTQEMVMSKLDKRRRGVFGPSMGKKCILFVDDVGMPQKETWGAQPAVELLRQWVDHGHWFDKDTSTLQLVDILFVGAMGVPGGGRNEVTDRFLRHAQIICLDSFDDNTLNKIFVTILDWHLAKGYVENVARLSKFCVGATLDVYKEATLNFLPTPTKSHYTFSLRDFSRVINGMLLTPPARMSDPDKFIRLWVHETYRVFHDRLIDDNDRTMLFTIVNKSCYQNFRQQLSRICEELVPEGETMGPQHIRNLFYGNYIDPDAEPKIYDEITDMEDLVEKMDYYLREYNLISKSPMNLVMFKFAIEHVSRVSRVLMQPNGNVLLVGIGGSGRHSSAKLAGAMAEYSVYQIELSRTYGIPDWREDLKKLLMKVGIEGKPLIFLFADTQIADEMFIEDINTVLNTADVPNLYAPDEKADILEKMQTAARDSGRKIEPTPLALYNYFIERVRSNLHVALCMSPIGDSFRVRCRMFPSLINCCTIDWFQDWPDDALERVAHNFLCTTGISEEMTEQCVHICKHFHVTVQDASHRFFREQRRKTYITPTSYLELIQTFKNLYELKVGQITMQRNRYETGLEKLDFAAGQVGIMQDELHALQPKLIVASEKTEKLMIKIEQDTVIVEKQKEIVGADEALANEAAAAAQAIKDDCESDLSEAIPALEAAVDALNTLKPADITLVKSMKNPPSGVKLVMEAICVMRQVKPERKPDPGSGKMVEDFWGPSVKLLGDMKFLEAYIPDREFDPERIKSVSMACEGLCKWVRAMEVYDRVIKIVAPKKARLEEAEAELAAQMDTLNAKRAQLQEVADKLQALNDEFAAETKKKKDLEDEIYLCSQKLDRAEKLIGGLGGEKTRWSETAKQLQGLLDNVIGDVVLSAGTIAYLGPFTLLKDWNVYSLNLGIPCSKNFSLVLTMGEPVIIRAWNIAGLPIDNYSIENGIIATTARRWPLMIDPQGQANKWVKNMEKNNRLQVIKLTDGNYVRVLENAITFGTPVLLENVGEDIDAVLDPILVKNIYKQQGVWYLKLGDNVLEYSFDFRFFITTRLRNPHYLPEISVKVTLLNFMITLQGLQDQLLGIVVAREKPVLEEKKNAMIVESANNKKMLKEIEDKILEVLSSSEGNILEDETAIKILSSSKVLSEDIQEKQKQAAVTEKEIDYARNEYVPVSRHSSVLFFCISDLANIDPMYQYSLGWFINLYHQSITNSTQSPVLEERLGYLNNHFTNSIYRNVCRSLFEKDKLIFSFVLTVGILRYQGNIDEEVWNFLLTGGVALENPYPNPAPEWLTDKSWSEIVRASQLKGLKKFRSSFEANPQQWKKFYDVSNPHEVPCPEPLHNLKGLVRLVALRCVRPDKVVPAVQIYIVEEMGTSYLEPPQFNLQESYNDSNCCSPLVFILSAGSDPMAGLVRFAADKGIDKTSLMTISLGQGQGPIAAQMINTGLETGQWAVLQNCHLAESWMRELDRICDEVIVPDNTNPKFRLWLTSYPSRAFPVAILQNGRTDIKKTHSLKAKLQILGVKMTNEAPKGLRQNLLRSYLSDPISDPEFYNACPNTKAFRALLFGLCFFHALVQERRKFGPLGWNIPYEFNESDLRICVLQLQMFLTDYADVPYEALTYLTGGMYAFSPSGLYYVPSDASYEGCVSYIRSLPIIPMPEVFGLHENADITKDNQETQILLYGVLITQTQITSGGGGDDTQDMIIDLANDILEKVPNVYDVDEVSQKYPVMYSNSMNTVLKQELIRFNRLVAVVKRTLRDMIKAVKGLVVMSAELEETCKALVVGKVPSAWASKSYPSLKPLGSYVNDLIARLKFFQDWIDNGAPNVFWLSGFYFTQSFLTGVLQNYSRRRKLPIDWIHFEYYTTGYEHDTTDVLAVGVYCKGLFLEGARWDRKKKMLNESFPKILFDVVPIIARRGVLSTTGHSTNFVMVTTFDSDLPEKHWINRGVAALCQLDD</sequence>
<dbReference type="InterPro" id="IPR042222">
    <property type="entry name" value="Dynein_2_N"/>
</dbReference>
<dbReference type="InterPro" id="IPR013602">
    <property type="entry name" value="Dynein_heavy_linker"/>
</dbReference>
<dbReference type="InterPro" id="IPR041589">
    <property type="entry name" value="DNAH3_AAA_lid_1"/>
</dbReference>
<feature type="domain" description="AAA+ ATPase" evidence="17">
    <location>
        <begin position="1425"/>
        <end position="1564"/>
    </location>
</feature>
<protein>
    <recommendedName>
        <fullName evidence="17">AAA+ ATPase domain-containing protein</fullName>
    </recommendedName>
</protein>
<name>A0AAV8VLE9_9CUCU</name>
<dbReference type="Gene3D" id="3.40.50.300">
    <property type="entry name" value="P-loop containing nucleotide triphosphate hydrolases"/>
    <property type="match status" value="5"/>
</dbReference>
<dbReference type="Gene3D" id="1.10.8.720">
    <property type="entry name" value="Region D6 of dynein motor"/>
    <property type="match status" value="1"/>
</dbReference>
<dbReference type="InterPro" id="IPR041466">
    <property type="entry name" value="Dynein_AAA5_ext"/>
</dbReference>
<feature type="coiled-coil region" evidence="16">
    <location>
        <begin position="3229"/>
        <end position="3256"/>
    </location>
</feature>
<organism evidence="18 19">
    <name type="scientific">Exocentrus adspersus</name>
    <dbReference type="NCBI Taxonomy" id="1586481"/>
    <lineage>
        <taxon>Eukaryota</taxon>
        <taxon>Metazoa</taxon>
        <taxon>Ecdysozoa</taxon>
        <taxon>Arthropoda</taxon>
        <taxon>Hexapoda</taxon>
        <taxon>Insecta</taxon>
        <taxon>Pterygota</taxon>
        <taxon>Neoptera</taxon>
        <taxon>Endopterygota</taxon>
        <taxon>Coleoptera</taxon>
        <taxon>Polyphaga</taxon>
        <taxon>Cucujiformia</taxon>
        <taxon>Chrysomeloidea</taxon>
        <taxon>Cerambycidae</taxon>
        <taxon>Lamiinae</taxon>
        <taxon>Acanthocinini</taxon>
        <taxon>Exocentrus</taxon>
    </lineage>
</organism>
<evidence type="ECO:0000256" key="5">
    <source>
        <dbReference type="ARBA" id="ARBA00022701"/>
    </source>
</evidence>
<evidence type="ECO:0000259" key="17">
    <source>
        <dbReference type="SMART" id="SM00382"/>
    </source>
</evidence>
<evidence type="ECO:0000256" key="9">
    <source>
        <dbReference type="ARBA" id="ARBA00022846"/>
    </source>
</evidence>
<dbReference type="FunFam" id="3.40.50.300:FF:000362">
    <property type="entry name" value="Dynein, axonemal, heavy chain 6"/>
    <property type="match status" value="1"/>
</dbReference>
<evidence type="ECO:0000256" key="16">
    <source>
        <dbReference type="SAM" id="Coils"/>
    </source>
</evidence>
<dbReference type="Pfam" id="PF18199">
    <property type="entry name" value="Dynein_C"/>
    <property type="match status" value="2"/>
</dbReference>
<dbReference type="FunFam" id="1.20.140.100:FF:000001">
    <property type="entry name" value="dynein heavy chain 17, axonemal"/>
    <property type="match status" value="1"/>
</dbReference>
<dbReference type="Pfam" id="PF18198">
    <property type="entry name" value="AAA_lid_11"/>
    <property type="match status" value="1"/>
</dbReference>
<dbReference type="SMART" id="SM00382">
    <property type="entry name" value="AAA"/>
    <property type="match status" value="2"/>
</dbReference>
<dbReference type="FunFam" id="1.10.8.1220:FF:000001">
    <property type="entry name" value="Dynein axonemal heavy chain 5"/>
    <property type="match status" value="1"/>
</dbReference>
<dbReference type="Pfam" id="PF12774">
    <property type="entry name" value="AAA_6"/>
    <property type="match status" value="1"/>
</dbReference>
<feature type="coiled-coil region" evidence="16">
    <location>
        <begin position="2874"/>
        <end position="2939"/>
    </location>
</feature>
<dbReference type="InterPro" id="IPR026983">
    <property type="entry name" value="DHC"/>
</dbReference>
<proteinExistence type="inferred from homology"/>
<gene>
    <name evidence="18" type="ORF">NQ315_000374</name>
</gene>
<dbReference type="GO" id="GO:0005874">
    <property type="term" value="C:microtubule"/>
    <property type="evidence" value="ECO:0007669"/>
    <property type="project" value="UniProtKB-KW"/>
</dbReference>
<evidence type="ECO:0000256" key="2">
    <source>
        <dbReference type="ARBA" id="ARBA00004430"/>
    </source>
</evidence>
<dbReference type="FunFam" id="1.10.287.2620:FF:000002">
    <property type="entry name" value="Dynein heavy chain 2, axonemal"/>
    <property type="match status" value="1"/>
</dbReference>